<proteinExistence type="inferred from homology"/>
<evidence type="ECO:0000313" key="4">
    <source>
        <dbReference type="Proteomes" id="UP001314205"/>
    </source>
</evidence>
<dbReference type="AlphaFoldDB" id="A0AAV1LL49"/>
<dbReference type="InterPro" id="IPR005552">
    <property type="entry name" value="Scramblase"/>
</dbReference>
<organism evidence="3 4">
    <name type="scientific">Parnassius mnemosyne</name>
    <name type="common">clouded apollo</name>
    <dbReference type="NCBI Taxonomy" id="213953"/>
    <lineage>
        <taxon>Eukaryota</taxon>
        <taxon>Metazoa</taxon>
        <taxon>Ecdysozoa</taxon>
        <taxon>Arthropoda</taxon>
        <taxon>Hexapoda</taxon>
        <taxon>Insecta</taxon>
        <taxon>Pterygota</taxon>
        <taxon>Neoptera</taxon>
        <taxon>Endopterygota</taxon>
        <taxon>Lepidoptera</taxon>
        <taxon>Glossata</taxon>
        <taxon>Ditrysia</taxon>
        <taxon>Papilionoidea</taxon>
        <taxon>Papilionidae</taxon>
        <taxon>Parnassiinae</taxon>
        <taxon>Parnassini</taxon>
        <taxon>Parnassius</taxon>
        <taxon>Driopa</taxon>
    </lineage>
</organism>
<accession>A0AAV1LL49</accession>
<keyword evidence="2" id="KW-0449">Lipoprotein</keyword>
<dbReference type="PANTHER" id="PTHR23248">
    <property type="entry name" value="PHOSPHOLIPID SCRAMBLASE-RELATED"/>
    <property type="match status" value="1"/>
</dbReference>
<dbReference type="PANTHER" id="PTHR23248:SF9">
    <property type="entry name" value="PHOSPHOLIPID SCRAMBLASE"/>
    <property type="match status" value="1"/>
</dbReference>
<dbReference type="GO" id="GO:0017128">
    <property type="term" value="F:phospholipid scramblase activity"/>
    <property type="evidence" value="ECO:0007669"/>
    <property type="project" value="InterPro"/>
</dbReference>
<dbReference type="GO" id="GO:0005886">
    <property type="term" value="C:plasma membrane"/>
    <property type="evidence" value="ECO:0007669"/>
    <property type="project" value="TreeGrafter"/>
</dbReference>
<name>A0AAV1LL49_9NEOP</name>
<gene>
    <name evidence="3" type="ORF">PARMNEM_LOCUS15041</name>
</gene>
<dbReference type="Pfam" id="PF03803">
    <property type="entry name" value="Scramblase"/>
    <property type="match status" value="1"/>
</dbReference>
<evidence type="ECO:0000313" key="3">
    <source>
        <dbReference type="EMBL" id="CAK1595585.1"/>
    </source>
</evidence>
<evidence type="ECO:0000256" key="2">
    <source>
        <dbReference type="RuleBase" id="RU363116"/>
    </source>
</evidence>
<dbReference type="SUPFAM" id="SSF54518">
    <property type="entry name" value="Tubby C-terminal domain-like"/>
    <property type="match status" value="1"/>
</dbReference>
<comment type="cofactor">
    <cofactor evidence="2">
        <name>Ca(2+)</name>
        <dbReference type="ChEBI" id="CHEBI:29108"/>
    </cofactor>
</comment>
<comment type="similarity">
    <text evidence="1 2">Belongs to the phospholipid scramblase family.</text>
</comment>
<comment type="function">
    <text evidence="2">May mediate accelerated ATP-independent bidirectional transbilayer migration of phospholipids upon binding calcium ions that results in a loss of phospholipid asymmetry in the plasma membrane.</text>
</comment>
<comment type="caution">
    <text evidence="3">The sequence shown here is derived from an EMBL/GenBank/DDBJ whole genome shotgun (WGS) entry which is preliminary data.</text>
</comment>
<evidence type="ECO:0000256" key="1">
    <source>
        <dbReference type="ARBA" id="ARBA00005350"/>
    </source>
</evidence>
<dbReference type="Proteomes" id="UP001314205">
    <property type="component" value="Unassembled WGS sequence"/>
</dbReference>
<sequence length="201" mass="23042">MINSEHVKEEWMPCPKIETDWPGLTFIYPLDEIIIVKKTDVLHQVIGGKGFCYTIFNNQQQKVFIAVQESHKKKYNLKIFNYYGNEVIQVRKPCGLCLNRVLIWAPPGNFVGSVEKIFTCCPTTYLVKNSQGDVVLKIKACKCFKFEYDILANGKKIGKMRNEHHKRNVFKENVAASFPAEIDIGYKAVLIGACFLINFLN</sequence>
<keyword evidence="2" id="KW-0106">Calcium</keyword>
<dbReference type="EMBL" id="CAVLGL010000092">
    <property type="protein sequence ID" value="CAK1595585.1"/>
    <property type="molecule type" value="Genomic_DNA"/>
</dbReference>
<reference evidence="3 4" key="1">
    <citation type="submission" date="2023-11" db="EMBL/GenBank/DDBJ databases">
        <authorList>
            <person name="Hedman E."/>
            <person name="Englund M."/>
            <person name="Stromberg M."/>
            <person name="Nyberg Akerstrom W."/>
            <person name="Nylinder S."/>
            <person name="Jareborg N."/>
            <person name="Kallberg Y."/>
            <person name="Kronander E."/>
        </authorList>
    </citation>
    <scope>NUCLEOTIDE SEQUENCE [LARGE SCALE GENOMIC DNA]</scope>
</reference>
<keyword evidence="2" id="KW-0564">Palmitate</keyword>
<protein>
    <recommendedName>
        <fullName evidence="2">Phospholipid scramblase</fullName>
    </recommendedName>
</protein>
<dbReference type="InterPro" id="IPR025659">
    <property type="entry name" value="Tubby-like_C"/>
</dbReference>
<keyword evidence="4" id="KW-1185">Reference proteome</keyword>